<feature type="domain" description="Zinc-ribbon" evidence="2">
    <location>
        <begin position="4"/>
        <end position="25"/>
    </location>
</feature>
<dbReference type="OrthoDB" id="2291432at2"/>
<feature type="transmembrane region" description="Helical" evidence="1">
    <location>
        <begin position="200"/>
        <end position="223"/>
    </location>
</feature>
<evidence type="ECO:0000313" key="3">
    <source>
        <dbReference type="EMBL" id="ALB29774.1"/>
    </source>
</evidence>
<accession>A0A0K2LEP9</accession>
<dbReference type="KEGG" id="lhi:JP39_10660"/>
<evidence type="ECO:0000313" key="4">
    <source>
        <dbReference type="Proteomes" id="UP000061546"/>
    </source>
</evidence>
<keyword evidence="1" id="KW-1133">Transmembrane helix</keyword>
<dbReference type="STRING" id="1074467.JP39_10660"/>
<dbReference type="Proteomes" id="UP000061546">
    <property type="component" value="Chromosome"/>
</dbReference>
<dbReference type="EMBL" id="CP012559">
    <property type="protein sequence ID" value="ALB29774.1"/>
    <property type="molecule type" value="Genomic_DNA"/>
</dbReference>
<feature type="transmembrane region" description="Helical" evidence="1">
    <location>
        <begin position="114"/>
        <end position="141"/>
    </location>
</feature>
<feature type="transmembrane region" description="Helical" evidence="1">
    <location>
        <begin position="73"/>
        <end position="94"/>
    </location>
</feature>
<name>A0A0K2LEP9_9LACO</name>
<dbReference type="AlphaFoldDB" id="A0A0K2LEP9"/>
<dbReference type="RefSeq" id="WP_041500263.1">
    <property type="nucleotide sequence ID" value="NZ_BJDV01000003.1"/>
</dbReference>
<protein>
    <recommendedName>
        <fullName evidence="2">Zinc-ribbon domain-containing protein</fullName>
    </recommendedName>
</protein>
<reference evidence="3 4" key="1">
    <citation type="submission" date="2015-08" db="EMBL/GenBank/DDBJ databases">
        <title>Genomic sequence of Lactobacillus heilongjiangensis DSM 28069, isolated from Chinese traditional pickle.</title>
        <authorList>
            <person name="Jiang X."/>
            <person name="Zheng B."/>
            <person name="Cheng H."/>
        </authorList>
    </citation>
    <scope>NUCLEOTIDE SEQUENCE [LARGE SCALE GENOMIC DNA]</scope>
    <source>
        <strain evidence="3 4">DSM 28069</strain>
    </source>
</reference>
<keyword evidence="1" id="KW-0812">Transmembrane</keyword>
<sequence length="264" mass="30143">MDECRNCGAELKSGVKFCTKCGEPVDVTSVVTHQSVTDNNETMKRFKNHSMNYFKWFKESIISPSKVNYDNKYFGLVSLFINVILIGYALYVFVHQMMMSTMGLIGRLYSGGEFLLLGANLYTKLLFLPISYFAVFLLMGFACKKYLIDSKTDLFDYANQLAGFSNSIIILELILSLFLQFIVPSSFSAMTAYRSYESSFTFLMILLILIATIWLVAYILSIVVNVNQMKWDKVYVAAGTLILNNIILLFVFKMIINSFLNQFK</sequence>
<evidence type="ECO:0000256" key="1">
    <source>
        <dbReference type="SAM" id="Phobius"/>
    </source>
</evidence>
<proteinExistence type="predicted"/>
<feature type="transmembrane region" description="Helical" evidence="1">
    <location>
        <begin position="235"/>
        <end position="256"/>
    </location>
</feature>
<dbReference type="InterPro" id="IPR026870">
    <property type="entry name" value="Zinc_ribbon_dom"/>
</dbReference>
<keyword evidence="4" id="KW-1185">Reference proteome</keyword>
<feature type="transmembrane region" description="Helical" evidence="1">
    <location>
        <begin position="161"/>
        <end position="179"/>
    </location>
</feature>
<dbReference type="Pfam" id="PF13240">
    <property type="entry name" value="Zn_Ribbon_1"/>
    <property type="match status" value="1"/>
</dbReference>
<gene>
    <name evidence="3" type="ORF">JP39_10660</name>
</gene>
<keyword evidence="1" id="KW-0472">Membrane</keyword>
<organism evidence="3 4">
    <name type="scientific">Companilactobacillus heilongjiangensis</name>
    <dbReference type="NCBI Taxonomy" id="1074467"/>
    <lineage>
        <taxon>Bacteria</taxon>
        <taxon>Bacillati</taxon>
        <taxon>Bacillota</taxon>
        <taxon>Bacilli</taxon>
        <taxon>Lactobacillales</taxon>
        <taxon>Lactobacillaceae</taxon>
        <taxon>Companilactobacillus</taxon>
    </lineage>
</organism>
<evidence type="ECO:0000259" key="2">
    <source>
        <dbReference type="Pfam" id="PF13240"/>
    </source>
</evidence>